<comment type="caution">
    <text evidence="1">The sequence shown here is derived from an EMBL/GenBank/DDBJ whole genome shotgun (WGS) entry which is preliminary data.</text>
</comment>
<dbReference type="Proteomes" id="UP000278983">
    <property type="component" value="Unassembled WGS sequence"/>
</dbReference>
<evidence type="ECO:0008006" key="3">
    <source>
        <dbReference type="Google" id="ProtNLM"/>
    </source>
</evidence>
<dbReference type="OrthoDB" id="1064829at2"/>
<proteinExistence type="predicted"/>
<evidence type="ECO:0000313" key="1">
    <source>
        <dbReference type="EMBL" id="RUL59684.1"/>
    </source>
</evidence>
<gene>
    <name evidence="1" type="ORF">EHV08_07865</name>
</gene>
<accession>A0A432LLP3</accession>
<organism evidence="1 2">
    <name type="scientific">Prevotella koreensis</name>
    <dbReference type="NCBI Taxonomy" id="2490854"/>
    <lineage>
        <taxon>Bacteria</taxon>
        <taxon>Pseudomonadati</taxon>
        <taxon>Bacteroidota</taxon>
        <taxon>Bacteroidia</taxon>
        <taxon>Bacteroidales</taxon>
        <taxon>Prevotellaceae</taxon>
        <taxon>Prevotella</taxon>
    </lineage>
</organism>
<dbReference type="RefSeq" id="WP_126678789.1">
    <property type="nucleotide sequence ID" value="NZ_RYYU01000001.1"/>
</dbReference>
<reference evidence="1 2" key="1">
    <citation type="submission" date="2018-12" db="EMBL/GenBank/DDBJ databases">
        <title>Genome sequencing of Prevotella sp. KCOM 3155 (= JS262).</title>
        <authorList>
            <person name="Kook J.-K."/>
            <person name="Park S.-N."/>
            <person name="Lim Y.K."/>
        </authorList>
    </citation>
    <scope>NUCLEOTIDE SEQUENCE [LARGE SCALE GENOMIC DNA]</scope>
    <source>
        <strain evidence="1 2">KCOM 3155</strain>
    </source>
</reference>
<sequence length="496" mass="55530">MAETDSYVCAARKKTVKGQEGGWKPLGKGLFRDDMVTALYLVDNYEFEVDMEESLSTPGLYRLVTPYKNYPTNPATLTTDTYMEVDATDPDHVFFRRYDTGMNWGNGNIIINSIAGDYYVSGRFDEAKEEGLCGVLKDGIITFPERTLLVKDETVAGENNYKIANANNKFRLKLPGTPDLDVVPTIKGKVDEGDKSYVNVNFTIGKDLEKIKIAMFEGEYEQNMAVGIVNGTIESSEMTASGDHLFPLDKDGLFTFVAVPYYKGNAMEAVYLTKELSFFHAGWKDIGTASYTDGFLADSEVGIGVDVVTTEVQVQESTEHPRLFRLIDPYGLNYPYSTVQNYDTSRPYYMEIDVTDPERVVIHKMEDGCGLVFNVGKMLLWSRADRYITEGLKTKQEVEEMNLYGKCNGKVITFPNGALCINFIDVRDVWYKANLKGSFKLVLPVDVTADISAVDNDNTSPIEFFTLEGMKVEKESLKPGIYIKKQGSKGSKVIIK</sequence>
<keyword evidence="2" id="KW-1185">Reference proteome</keyword>
<dbReference type="EMBL" id="RYYU01000001">
    <property type="protein sequence ID" value="RUL59684.1"/>
    <property type="molecule type" value="Genomic_DNA"/>
</dbReference>
<name>A0A432LLP3_9BACT</name>
<dbReference type="AlphaFoldDB" id="A0A432LLP3"/>
<protein>
    <recommendedName>
        <fullName evidence="3">WG repeat-containing protein</fullName>
    </recommendedName>
</protein>
<evidence type="ECO:0000313" key="2">
    <source>
        <dbReference type="Proteomes" id="UP000278983"/>
    </source>
</evidence>